<dbReference type="InterPro" id="IPR036882">
    <property type="entry name" value="Alba-like_dom_sf"/>
</dbReference>
<dbReference type="Proteomes" id="UP000007305">
    <property type="component" value="Chromosome 8"/>
</dbReference>
<dbReference type="Pfam" id="PF01918">
    <property type="entry name" value="Alba"/>
    <property type="match status" value="1"/>
</dbReference>
<keyword evidence="4" id="KW-0539">Nucleus</keyword>
<dbReference type="Pfam" id="PF01920">
    <property type="entry name" value="Prefoldin_2"/>
    <property type="match status" value="1"/>
</dbReference>
<evidence type="ECO:0000313" key="9">
    <source>
        <dbReference type="Proteomes" id="UP000007305"/>
    </source>
</evidence>
<dbReference type="InterPro" id="IPR009053">
    <property type="entry name" value="Prefoldin"/>
</dbReference>
<feature type="region of interest" description="Disordered" evidence="6">
    <location>
        <begin position="362"/>
        <end position="384"/>
    </location>
</feature>
<reference evidence="9" key="1">
    <citation type="journal article" date="2009" name="Science">
        <title>The B73 maize genome: complexity, diversity, and dynamics.</title>
        <authorList>
            <person name="Schnable P.S."/>
            <person name="Ware D."/>
            <person name="Fulton R.S."/>
            <person name="Stein J.C."/>
            <person name="Wei F."/>
            <person name="Pasternak S."/>
            <person name="Liang C."/>
            <person name="Zhang J."/>
            <person name="Fulton L."/>
            <person name="Graves T.A."/>
            <person name="Minx P."/>
            <person name="Reily A.D."/>
            <person name="Courtney L."/>
            <person name="Kruchowski S.S."/>
            <person name="Tomlinson C."/>
            <person name="Strong C."/>
            <person name="Delehaunty K."/>
            <person name="Fronick C."/>
            <person name="Courtney B."/>
            <person name="Rock S.M."/>
            <person name="Belter E."/>
            <person name="Du F."/>
            <person name="Kim K."/>
            <person name="Abbott R.M."/>
            <person name="Cotton M."/>
            <person name="Levy A."/>
            <person name="Marchetto P."/>
            <person name="Ochoa K."/>
            <person name="Jackson S.M."/>
            <person name="Gillam B."/>
            <person name="Chen W."/>
            <person name="Yan L."/>
            <person name="Higginbotham J."/>
            <person name="Cardenas M."/>
            <person name="Waligorski J."/>
            <person name="Applebaum E."/>
            <person name="Phelps L."/>
            <person name="Falcone J."/>
            <person name="Kanchi K."/>
            <person name="Thane T."/>
            <person name="Scimone A."/>
            <person name="Thane N."/>
            <person name="Henke J."/>
            <person name="Wang T."/>
            <person name="Ruppert J."/>
            <person name="Shah N."/>
            <person name="Rotter K."/>
            <person name="Hodges J."/>
            <person name="Ingenthron E."/>
            <person name="Cordes M."/>
            <person name="Kohlberg S."/>
            <person name="Sgro J."/>
            <person name="Delgado B."/>
            <person name="Mead K."/>
            <person name="Chinwalla A."/>
            <person name="Leonard S."/>
            <person name="Crouse K."/>
            <person name="Collura K."/>
            <person name="Kudrna D."/>
            <person name="Currie J."/>
            <person name="He R."/>
            <person name="Angelova A."/>
            <person name="Rajasekar S."/>
            <person name="Mueller T."/>
            <person name="Lomeli R."/>
            <person name="Scara G."/>
            <person name="Ko A."/>
            <person name="Delaney K."/>
            <person name="Wissotski M."/>
            <person name="Lopez G."/>
            <person name="Campos D."/>
            <person name="Braidotti M."/>
            <person name="Ashley E."/>
            <person name="Golser W."/>
            <person name="Kim H."/>
            <person name="Lee S."/>
            <person name="Lin J."/>
            <person name="Dujmic Z."/>
            <person name="Kim W."/>
            <person name="Talag J."/>
            <person name="Zuccolo A."/>
            <person name="Fan C."/>
            <person name="Sebastian A."/>
            <person name="Kramer M."/>
            <person name="Spiegel L."/>
            <person name="Nascimento L."/>
            <person name="Zutavern T."/>
            <person name="Miller B."/>
            <person name="Ambroise C."/>
            <person name="Muller S."/>
            <person name="Spooner W."/>
            <person name="Narechania A."/>
            <person name="Ren L."/>
            <person name="Wei S."/>
            <person name="Kumari S."/>
            <person name="Faga B."/>
            <person name="Levy M.J."/>
            <person name="McMahan L."/>
            <person name="Van Buren P."/>
            <person name="Vaughn M.W."/>
            <person name="Ying K."/>
            <person name="Yeh C.-T."/>
            <person name="Emrich S.J."/>
            <person name="Jia Y."/>
            <person name="Kalyanaraman A."/>
            <person name="Hsia A.-P."/>
            <person name="Barbazuk W.B."/>
            <person name="Baucom R.S."/>
            <person name="Brutnell T.P."/>
            <person name="Carpita N.C."/>
            <person name="Chaparro C."/>
            <person name="Chia J.-M."/>
            <person name="Deragon J.-M."/>
            <person name="Estill J.C."/>
            <person name="Fu Y."/>
            <person name="Jeddeloh J.A."/>
            <person name="Han Y."/>
            <person name="Lee H."/>
            <person name="Li P."/>
            <person name="Lisch D.R."/>
            <person name="Liu S."/>
            <person name="Liu Z."/>
            <person name="Nagel D.H."/>
            <person name="McCann M.C."/>
            <person name="SanMiguel P."/>
            <person name="Myers A.M."/>
            <person name="Nettleton D."/>
            <person name="Nguyen J."/>
            <person name="Penning B.W."/>
            <person name="Ponnala L."/>
            <person name="Schneider K.L."/>
            <person name="Schwartz D.C."/>
            <person name="Sharma A."/>
            <person name="Soderlund C."/>
            <person name="Springer N.M."/>
            <person name="Sun Q."/>
            <person name="Wang H."/>
            <person name="Waterman M."/>
            <person name="Westerman R."/>
            <person name="Wolfgruber T.K."/>
            <person name="Yang L."/>
            <person name="Yu Y."/>
            <person name="Zhang L."/>
            <person name="Zhou S."/>
            <person name="Zhu Q."/>
            <person name="Bennetzen J.L."/>
            <person name="Dawe R.K."/>
            <person name="Jiang J."/>
            <person name="Jiang N."/>
            <person name="Presting G.G."/>
            <person name="Wessler S.R."/>
            <person name="Aluru S."/>
            <person name="Martienssen R.A."/>
            <person name="Clifton S.W."/>
            <person name="McCombie W.R."/>
            <person name="Wing R.A."/>
            <person name="Wilson R.K."/>
        </authorList>
    </citation>
    <scope>NUCLEOTIDE SEQUENCE [LARGE SCALE GENOMIC DNA]</scope>
    <source>
        <strain evidence="9">cv. B73</strain>
    </source>
</reference>
<protein>
    <recommendedName>
        <fullName evidence="7">DNA/RNA-binding protein Alba-like domain-containing protein</fullName>
    </recommendedName>
</protein>
<dbReference type="InterPro" id="IPR002775">
    <property type="entry name" value="DNA/RNA-bd_Alba-like"/>
</dbReference>
<feature type="coiled-coil region" evidence="5">
    <location>
        <begin position="475"/>
        <end position="505"/>
    </location>
</feature>
<evidence type="ECO:0000256" key="6">
    <source>
        <dbReference type="SAM" id="MobiDB-lite"/>
    </source>
</evidence>
<evidence type="ECO:0000259" key="7">
    <source>
        <dbReference type="Pfam" id="PF01918"/>
    </source>
</evidence>
<evidence type="ECO:0000256" key="4">
    <source>
        <dbReference type="ARBA" id="ARBA00023242"/>
    </source>
</evidence>
<dbReference type="GO" id="GO:0009409">
    <property type="term" value="P:response to cold"/>
    <property type="evidence" value="ECO:0007669"/>
    <property type="project" value="UniProtKB-ARBA"/>
</dbReference>
<dbReference type="SUPFAM" id="SSF82704">
    <property type="entry name" value="AlbA-like"/>
    <property type="match status" value="1"/>
</dbReference>
<keyword evidence="9" id="KW-1185">Reference proteome</keyword>
<organism evidence="8 9">
    <name type="scientific">Zea mays</name>
    <name type="common">Maize</name>
    <dbReference type="NCBI Taxonomy" id="4577"/>
    <lineage>
        <taxon>Eukaryota</taxon>
        <taxon>Viridiplantae</taxon>
        <taxon>Streptophyta</taxon>
        <taxon>Embryophyta</taxon>
        <taxon>Tracheophyta</taxon>
        <taxon>Spermatophyta</taxon>
        <taxon>Magnoliopsida</taxon>
        <taxon>Liliopsida</taxon>
        <taxon>Poales</taxon>
        <taxon>Poaceae</taxon>
        <taxon>PACMAD clade</taxon>
        <taxon>Panicoideae</taxon>
        <taxon>Andropogonodae</taxon>
        <taxon>Andropogoneae</taxon>
        <taxon>Tripsacinae</taxon>
        <taxon>Zea</taxon>
    </lineage>
</organism>
<dbReference type="InterPro" id="IPR051958">
    <property type="entry name" value="Alba-like_NAB"/>
</dbReference>
<dbReference type="InParanoid" id="A0A804QNM5"/>
<evidence type="ECO:0000256" key="3">
    <source>
        <dbReference type="ARBA" id="ARBA00008045"/>
    </source>
</evidence>
<dbReference type="GO" id="GO:0003723">
    <property type="term" value="F:RNA binding"/>
    <property type="evidence" value="ECO:0000318"/>
    <property type="project" value="GO_Central"/>
</dbReference>
<feature type="domain" description="DNA/RNA-binding protein Alba-like" evidence="7">
    <location>
        <begin position="256"/>
        <end position="307"/>
    </location>
</feature>
<dbReference type="Gramene" id="Zm00001eb344510_T001">
    <property type="protein sequence ID" value="Zm00001eb344510_P001"/>
    <property type="gene ID" value="Zm00001eb344510"/>
</dbReference>
<evidence type="ECO:0000256" key="5">
    <source>
        <dbReference type="SAM" id="Coils"/>
    </source>
</evidence>
<dbReference type="GO" id="GO:0006457">
    <property type="term" value="P:protein folding"/>
    <property type="evidence" value="ECO:0007669"/>
    <property type="project" value="InterPro"/>
</dbReference>
<dbReference type="InterPro" id="IPR002777">
    <property type="entry name" value="PFD_beta-like"/>
</dbReference>
<accession>A0A804QNM5</accession>
<evidence type="ECO:0000256" key="2">
    <source>
        <dbReference type="ARBA" id="ARBA00008018"/>
    </source>
</evidence>
<reference evidence="8" key="3">
    <citation type="submission" date="2021-05" db="UniProtKB">
        <authorList>
            <consortium name="EnsemblPlants"/>
        </authorList>
    </citation>
    <scope>IDENTIFICATION</scope>
    <source>
        <strain evidence="8">cv. B73</strain>
    </source>
</reference>
<reference evidence="8" key="2">
    <citation type="submission" date="2019-07" db="EMBL/GenBank/DDBJ databases">
        <authorList>
            <person name="Seetharam A."/>
            <person name="Woodhouse M."/>
            <person name="Cannon E."/>
        </authorList>
    </citation>
    <scope>NUCLEOTIDE SEQUENCE [LARGE SCALE GENOMIC DNA]</scope>
    <source>
        <strain evidence="8">cv. B73</strain>
    </source>
</reference>
<evidence type="ECO:0000256" key="1">
    <source>
        <dbReference type="ARBA" id="ARBA00004123"/>
    </source>
</evidence>
<dbReference type="Gene3D" id="1.10.287.370">
    <property type="match status" value="1"/>
</dbReference>
<dbReference type="Gene3D" id="3.30.110.20">
    <property type="entry name" value="Alba-like domain"/>
    <property type="match status" value="1"/>
</dbReference>
<dbReference type="SUPFAM" id="SSF46579">
    <property type="entry name" value="Prefoldin"/>
    <property type="match status" value="1"/>
</dbReference>
<proteinExistence type="inferred from homology"/>
<keyword evidence="5" id="KW-0175">Coiled coil</keyword>
<dbReference type="GO" id="GO:0016272">
    <property type="term" value="C:prefoldin complex"/>
    <property type="evidence" value="ECO:0007669"/>
    <property type="project" value="InterPro"/>
</dbReference>
<dbReference type="CDD" id="cd23161">
    <property type="entry name" value="Prefoldin_6"/>
    <property type="match status" value="1"/>
</dbReference>
<evidence type="ECO:0000313" key="8">
    <source>
        <dbReference type="EnsemblPlants" id="Zm00001eb344510_P001"/>
    </source>
</evidence>
<comment type="subcellular location">
    <subcellularLocation>
        <location evidence="1">Nucleus</location>
    </subcellularLocation>
</comment>
<dbReference type="PANTHER" id="PTHR13516:SF4">
    <property type="entry name" value="FI09323P"/>
    <property type="match status" value="1"/>
</dbReference>
<dbReference type="GO" id="GO:0005634">
    <property type="term" value="C:nucleus"/>
    <property type="evidence" value="ECO:0007669"/>
    <property type="project" value="UniProtKB-SubCell"/>
</dbReference>
<comment type="similarity">
    <text evidence="2">Belongs to the histone-like Alba family.</text>
</comment>
<name>A0A804QNM5_MAIZE</name>
<dbReference type="GO" id="GO:0051082">
    <property type="term" value="F:unfolded protein binding"/>
    <property type="evidence" value="ECO:0007669"/>
    <property type="project" value="InterPro"/>
</dbReference>
<dbReference type="AlphaFoldDB" id="A0A804QNM5"/>
<sequence length="606" mass="66540">MTASARPRERATSFAVACSLLSRFVRQNDVAPSQLGLGIKGEVEQQRTPATINLLPGADGEETERRKETMELFPQSAGFGVKDPTAAPSKQDAMAAAKLREQLNALLSSMITSRPHMQCPRLPPPASCPRLAFVTFSAPTPLLCLRLASPRSVLLLKPAPPAPKFFDLDGGGVWVRLTNVGAVVTSSPPPNEDPLLNYGQQHTAINMRCNVPKAKSTQQSMPNGGHGYIVKWTEYVIRGNVRAIDKANETSLTRFLSSLMDYNPTDKGSDEVVFKAMGRAINKTVMVVELIKRRIVGLHQNTTTGSTDITDMWEPLEEGLLPLETTRHVSMITITLSKKELDTSSIGGQCRLSPHPRLRIPRRETSRHPHALTLRESPAAPQAPRSPPTAILFAFFPPPNPPLPRHRSFSRLLRRIPRPPSQPRARASIAPPLHGIAVAGELELLSDGANVYKLIGPVLVKHDLAKTKANVKKHIEYISAELKRMDRALKDLKEKQNNKKESHIRAGAGHAHPIPAEAHVRLRHLHVCRDGEGHPEQGNPHFVCDVRVLVKPYKEKGKVPGRFRKLQHAHHGGAEFAGCASPTGLLDSRDPYALLLLSGAQVFSWA</sequence>
<comment type="similarity">
    <text evidence="3">Belongs to the prefoldin subunit beta family.</text>
</comment>
<dbReference type="EnsemblPlants" id="Zm00001eb344510_T001">
    <property type="protein sequence ID" value="Zm00001eb344510_P001"/>
    <property type="gene ID" value="Zm00001eb344510"/>
</dbReference>
<dbReference type="PANTHER" id="PTHR13516">
    <property type="entry name" value="RIBONUCLEASE P SUBUNIT P25"/>
    <property type="match status" value="1"/>
</dbReference>